<accession>A0A931FWL6</accession>
<evidence type="ECO:0000313" key="1">
    <source>
        <dbReference type="EMBL" id="MBG0562573.1"/>
    </source>
</evidence>
<organism evidence="1 2">
    <name type="scientific">Actinoplanes aureus</name>
    <dbReference type="NCBI Taxonomy" id="2792083"/>
    <lineage>
        <taxon>Bacteria</taxon>
        <taxon>Bacillati</taxon>
        <taxon>Actinomycetota</taxon>
        <taxon>Actinomycetes</taxon>
        <taxon>Micromonosporales</taxon>
        <taxon>Micromonosporaceae</taxon>
        <taxon>Actinoplanes</taxon>
    </lineage>
</organism>
<protein>
    <submittedName>
        <fullName evidence="1">Uncharacterized protein</fullName>
    </submittedName>
</protein>
<evidence type="ECO:0000313" key="2">
    <source>
        <dbReference type="Proteomes" id="UP000598146"/>
    </source>
</evidence>
<dbReference type="EMBL" id="JADQTO010000005">
    <property type="protein sequence ID" value="MBG0562573.1"/>
    <property type="molecule type" value="Genomic_DNA"/>
</dbReference>
<sequence>MDDLKDLDSVAEHFGFLHLDHDKDDYYSGQLPDGRFQKIELNPVGHPHTNEGPHVKIMEPEDAFSPVQKPGAGGKGNRWRTLAYFFVKGHEQYKKRWDGGS</sequence>
<gene>
    <name evidence="1" type="ORF">I4J89_13995</name>
</gene>
<dbReference type="AlphaFoldDB" id="A0A931FWL6"/>
<dbReference type="RefSeq" id="WP_196414334.1">
    <property type="nucleotide sequence ID" value="NZ_JADQTO010000005.1"/>
</dbReference>
<comment type="caution">
    <text evidence="1">The sequence shown here is derived from an EMBL/GenBank/DDBJ whole genome shotgun (WGS) entry which is preliminary data.</text>
</comment>
<dbReference type="Proteomes" id="UP000598146">
    <property type="component" value="Unassembled WGS sequence"/>
</dbReference>
<reference evidence="1" key="1">
    <citation type="submission" date="2020-11" db="EMBL/GenBank/DDBJ databases">
        <title>Isolation and identification of active actinomycetes.</title>
        <authorList>
            <person name="Sun X."/>
        </authorList>
    </citation>
    <scope>NUCLEOTIDE SEQUENCE</scope>
    <source>
        <strain evidence="1">NEAU-A11</strain>
    </source>
</reference>
<name>A0A931FWL6_9ACTN</name>
<proteinExistence type="predicted"/>
<keyword evidence="2" id="KW-1185">Reference proteome</keyword>